<dbReference type="Pfam" id="PF02515">
    <property type="entry name" value="CoA_transf_3"/>
    <property type="match status" value="1"/>
</dbReference>
<dbReference type="RefSeq" id="XP_056488343.1">
    <property type="nucleotide sequence ID" value="XM_056632792.1"/>
</dbReference>
<reference evidence="2" key="1">
    <citation type="submission" date="2022-12" db="EMBL/GenBank/DDBJ databases">
        <authorList>
            <person name="Petersen C."/>
        </authorList>
    </citation>
    <scope>NUCLEOTIDE SEQUENCE</scope>
    <source>
        <strain evidence="2">IBT 29677</strain>
    </source>
</reference>
<evidence type="ECO:0000256" key="1">
    <source>
        <dbReference type="ARBA" id="ARBA00008383"/>
    </source>
</evidence>
<dbReference type="SUPFAM" id="SSF89796">
    <property type="entry name" value="CoA-transferase family III (CaiB/BaiF)"/>
    <property type="match status" value="2"/>
</dbReference>
<proteinExistence type="inferred from homology"/>
<comment type="caution">
    <text evidence="2">The sequence shown here is derived from an EMBL/GenBank/DDBJ whole genome shotgun (WGS) entry which is preliminary data.</text>
</comment>
<organism evidence="2 3">
    <name type="scientific">Penicillium cosmopolitanum</name>
    <dbReference type="NCBI Taxonomy" id="1131564"/>
    <lineage>
        <taxon>Eukaryota</taxon>
        <taxon>Fungi</taxon>
        <taxon>Dikarya</taxon>
        <taxon>Ascomycota</taxon>
        <taxon>Pezizomycotina</taxon>
        <taxon>Eurotiomycetes</taxon>
        <taxon>Eurotiomycetidae</taxon>
        <taxon>Eurotiales</taxon>
        <taxon>Aspergillaceae</taxon>
        <taxon>Penicillium</taxon>
    </lineage>
</organism>
<keyword evidence="3" id="KW-1185">Reference proteome</keyword>
<accession>A0A9W9W0F2</accession>
<dbReference type="InterPro" id="IPR023606">
    <property type="entry name" value="CoA-Trfase_III_dom_1_sf"/>
</dbReference>
<dbReference type="PANTHER" id="PTHR48229:SF1">
    <property type="entry name" value="ALPHA METHYLACYL-COA RACEMASE-RELATED"/>
    <property type="match status" value="1"/>
</dbReference>
<dbReference type="GeneID" id="81371772"/>
<dbReference type="AlphaFoldDB" id="A0A9W9W0F2"/>
<gene>
    <name evidence="2" type="ORF">N7509_008155</name>
</gene>
<dbReference type="InterPro" id="IPR052985">
    <property type="entry name" value="CoA-trans_III_biosynth/detox"/>
</dbReference>
<name>A0A9W9W0F2_9EURO</name>
<dbReference type="EMBL" id="JAPZBU010000008">
    <property type="protein sequence ID" value="KAJ5392665.1"/>
    <property type="molecule type" value="Genomic_DNA"/>
</dbReference>
<evidence type="ECO:0000313" key="3">
    <source>
        <dbReference type="Proteomes" id="UP001147747"/>
    </source>
</evidence>
<comment type="similarity">
    <text evidence="1">Belongs to the CoA-transferase III family.</text>
</comment>
<dbReference type="PANTHER" id="PTHR48229">
    <property type="entry name" value="CAIB/BAIF FAMILY ENZYME (AFU_ORTHOLOGUE AFUA_1G05360)-RELATED"/>
    <property type="match status" value="1"/>
</dbReference>
<dbReference type="OrthoDB" id="2308815at2759"/>
<sequence>MSSRGVYGPGTFTDDKFTPVPLECKRILKLLVKATPGFTQDVAVLDSVSFVGGDYPIIPGPIKSQAVTAVIHAMAGIVGQEILELRGQKRSALTINTDQAGLYLASPVTFSVDGRDAVQLIESGQLDKLAPDTMNGAVEGPLKYRAMAIYPTKNPGEWYQWHGSNDPNPGLRLLGIDPDARLPSNDAAYELIKSRVSQYSAKELDMMMTEHGLCGCTCYTPEAWRQTSMAKVLARHPLINYKRKLETPDLPPSPFHGRAGPHYRGACSGAGFGRVGCGGHPRPEEELGGSDFAAVYLDCWKENIRLGLGQRGWQGDAARAAEGCRRGDSGIPDSLLGAERIRARRPPGHGQRARTGIVYLDENCFGPDGCWAERPGWQQIADAAAGSTYVMGRAYGYTNGECVLPSLPISDMSTGAVSLVAVLMALRDRAKFGGSYYGAAALTAYNTFTLQEEVGLYQPDVVAKIQEMWSFPKMTPEHHVYDLLFMLWKAWVKKGGLVDSEDFYAHFRDTAFGRNMKILAPIIQYANDEVNPRWITPPQPYCYNTGAIAFANASG</sequence>
<dbReference type="Proteomes" id="UP001147747">
    <property type="component" value="Unassembled WGS sequence"/>
</dbReference>
<evidence type="ECO:0000313" key="2">
    <source>
        <dbReference type="EMBL" id="KAJ5392665.1"/>
    </source>
</evidence>
<dbReference type="Gene3D" id="3.40.50.10540">
    <property type="entry name" value="Crotonobetainyl-coa:carnitine coa-transferase, domain 1"/>
    <property type="match status" value="1"/>
</dbReference>
<dbReference type="InterPro" id="IPR003673">
    <property type="entry name" value="CoA-Trfase_fam_III"/>
</dbReference>
<protein>
    <submittedName>
        <fullName evidence="2">CoA-transferase family III domain-containing protein</fullName>
    </submittedName>
</protein>
<reference evidence="2" key="2">
    <citation type="journal article" date="2023" name="IMA Fungus">
        <title>Comparative genomic study of the Penicillium genus elucidates a diverse pangenome and 15 lateral gene transfer events.</title>
        <authorList>
            <person name="Petersen C."/>
            <person name="Sorensen T."/>
            <person name="Nielsen M.R."/>
            <person name="Sondergaard T.E."/>
            <person name="Sorensen J.L."/>
            <person name="Fitzpatrick D.A."/>
            <person name="Frisvad J.C."/>
            <person name="Nielsen K.L."/>
        </authorList>
    </citation>
    <scope>NUCLEOTIDE SEQUENCE</scope>
    <source>
        <strain evidence="2">IBT 29677</strain>
    </source>
</reference>
<dbReference type="GO" id="GO:0003824">
    <property type="term" value="F:catalytic activity"/>
    <property type="evidence" value="ECO:0007669"/>
    <property type="project" value="InterPro"/>
</dbReference>